<accession>E4Q6I9</accession>
<dbReference type="SUPFAM" id="SSF53850">
    <property type="entry name" value="Periplasmic binding protein-like II"/>
    <property type="match status" value="1"/>
</dbReference>
<dbReference type="HOGENOM" id="CLU_031285_2_4_9"/>
<dbReference type="AlphaFoldDB" id="E4Q6I9"/>
<gene>
    <name evidence="6" type="ordered locus">Calow_0922</name>
</gene>
<dbReference type="RefSeq" id="WP_013411879.1">
    <property type="nucleotide sequence ID" value="NC_014657.1"/>
</dbReference>
<dbReference type="Pfam" id="PF01547">
    <property type="entry name" value="SBP_bac_1"/>
    <property type="match status" value="1"/>
</dbReference>
<dbReference type="EMBL" id="CP002216">
    <property type="protein sequence ID" value="ADQ04488.1"/>
    <property type="molecule type" value="Genomic_DNA"/>
</dbReference>
<evidence type="ECO:0000313" key="7">
    <source>
        <dbReference type="Proteomes" id="UP000006889"/>
    </source>
</evidence>
<dbReference type="InterPro" id="IPR050490">
    <property type="entry name" value="Bact_solute-bd_prot1"/>
</dbReference>
<organism evidence="6 7">
    <name type="scientific">Caldicellulosiruptor owensensis (strain ATCC 700167 / DSM 13100 / OL)</name>
    <dbReference type="NCBI Taxonomy" id="632518"/>
    <lineage>
        <taxon>Bacteria</taxon>
        <taxon>Bacillati</taxon>
        <taxon>Bacillota</taxon>
        <taxon>Bacillota incertae sedis</taxon>
        <taxon>Caldicellulosiruptorales</taxon>
        <taxon>Caldicellulosiruptoraceae</taxon>
        <taxon>Caldicellulosiruptor</taxon>
    </lineage>
</organism>
<dbReference type="eggNOG" id="COG1653">
    <property type="taxonomic scope" value="Bacteria"/>
</dbReference>
<protein>
    <submittedName>
        <fullName evidence="6">Extracellular solute-binding protein family 1</fullName>
    </submittedName>
</protein>
<dbReference type="KEGG" id="cow:Calow_0922"/>
<evidence type="ECO:0000256" key="5">
    <source>
        <dbReference type="ARBA" id="ARBA00023288"/>
    </source>
</evidence>
<sequence length="420" mass="48019">MALLFSLSIALSSVKKTEAATSTTIKFWTFQSLHIQFWQDVVNRWNKTHPNTQIKLDAVAYPYEDMHTKLLVALQSGVGAPDLVDIEINKFANFLKGTPQLVELNDLVNDVKDKFIQARLQIYSKNGKIYGLDYHVGAEVMYYNTELTKKAGVDIDKIVTWDDYVKAGQQIVKKTGKWMTTIETTDLWSYWPLISQQKSDFFDEKGNVIANNDINVKTLQFLQDLVYKYKIAIPAPGGNHHSETYWGFMNKGGAASVWMPIWYMGRFTDYMKDLKGKIAIRPMPVFKKGDFRSAGMGGTGTAIPKQSKKVAITKQLLKFGKVDRESQIKIWTILGFDPCRWDVWSDSAMKQDNKYAQYFTNGKGIFNTLLQIKDEIYPVHISEKTPLCADLLRKNVMYDVIVKKKSPKEVLDNLAKELKK</sequence>
<dbReference type="Gene3D" id="3.40.190.10">
    <property type="entry name" value="Periplasmic binding protein-like II"/>
    <property type="match status" value="1"/>
</dbReference>
<reference key="1">
    <citation type="submission" date="2010-09" db="EMBL/GenBank/DDBJ databases">
        <title>Complete sequence of Caldicellulosiruptor owensensis OL.</title>
        <authorList>
            <consortium name="US DOE Joint Genome Institute"/>
            <person name="Lucas S."/>
            <person name="Copeland A."/>
            <person name="Lapidus A."/>
            <person name="Cheng J.-F."/>
            <person name="Bruce D."/>
            <person name="Goodwin L."/>
            <person name="Pitluck S."/>
            <person name="Davenport K."/>
            <person name="Detter J.C."/>
            <person name="Han C."/>
            <person name="Tapia R."/>
            <person name="Land M."/>
            <person name="Hauser L."/>
            <person name="Chang Y.-J."/>
            <person name="Jeffries C."/>
            <person name="Kyrpides N."/>
            <person name="Ivanova N."/>
            <person name="Mikhailova N."/>
            <person name="Blumer-Schuette S.E."/>
            <person name="Kelly R.M."/>
            <person name="Woyke T."/>
        </authorList>
    </citation>
    <scope>NUCLEOTIDE SEQUENCE</scope>
    <source>
        <strain>OL</strain>
    </source>
</reference>
<evidence type="ECO:0000256" key="4">
    <source>
        <dbReference type="ARBA" id="ARBA00023139"/>
    </source>
</evidence>
<keyword evidence="4" id="KW-0564">Palmitate</keyword>
<reference evidence="6 7" key="2">
    <citation type="journal article" date="2011" name="J. Bacteriol.">
        <title>Complete genome sequences for the anaerobic, extremely thermophilic plant biomass-degrading bacteria Caldicellulosiruptor hydrothermalis, Caldicellulosiruptor kristjanssonii, Caldicellulosiruptor kronotskyensis, Caldicellulosiruptor owensenis, and Caldicellulosiruptor lactoaceticus.</title>
        <authorList>
            <person name="Blumer-Schuette S.E."/>
            <person name="Ozdemir I."/>
            <person name="Mistry D."/>
            <person name="Lucas S."/>
            <person name="Lapidus A."/>
            <person name="Cheng J.F."/>
            <person name="Goodwin L.A."/>
            <person name="Pitluck S."/>
            <person name="Land M.L."/>
            <person name="Hauser L.J."/>
            <person name="Woyke T."/>
            <person name="Mikhailova N."/>
            <person name="Pati A."/>
            <person name="Kyrpides N.C."/>
            <person name="Ivanova N."/>
            <person name="Detter J.C."/>
            <person name="Walston-Davenport K."/>
            <person name="Han S."/>
            <person name="Adams M.W."/>
            <person name="Kelly R.M."/>
        </authorList>
    </citation>
    <scope>NUCLEOTIDE SEQUENCE [LARGE SCALE GENOMIC DNA]</scope>
    <source>
        <strain evidence="7">ATCC 700167 / DSM 13100 / OL</strain>
    </source>
</reference>
<proteinExistence type="predicted"/>
<keyword evidence="5" id="KW-0449">Lipoprotein</keyword>
<dbReference type="OrthoDB" id="9768630at2"/>
<keyword evidence="7" id="KW-1185">Reference proteome</keyword>
<dbReference type="Proteomes" id="UP000006889">
    <property type="component" value="Chromosome"/>
</dbReference>
<evidence type="ECO:0000256" key="2">
    <source>
        <dbReference type="ARBA" id="ARBA00022729"/>
    </source>
</evidence>
<name>E4Q6I9_CALOW</name>
<dbReference type="InterPro" id="IPR006059">
    <property type="entry name" value="SBP"/>
</dbReference>
<keyword evidence="3" id="KW-0472">Membrane</keyword>
<keyword evidence="2" id="KW-0732">Signal</keyword>
<dbReference type="PANTHER" id="PTHR43649:SF33">
    <property type="entry name" value="POLYGALACTURONAN_RHAMNOGALACTURONAN-BINDING PROTEIN YTCQ"/>
    <property type="match status" value="1"/>
</dbReference>
<dbReference type="STRING" id="632518.Calow_0922"/>
<evidence type="ECO:0000256" key="1">
    <source>
        <dbReference type="ARBA" id="ARBA00022475"/>
    </source>
</evidence>
<evidence type="ECO:0000256" key="3">
    <source>
        <dbReference type="ARBA" id="ARBA00023136"/>
    </source>
</evidence>
<dbReference type="PANTHER" id="PTHR43649">
    <property type="entry name" value="ARABINOSE-BINDING PROTEIN-RELATED"/>
    <property type="match status" value="1"/>
</dbReference>
<keyword evidence="1" id="KW-1003">Cell membrane</keyword>
<evidence type="ECO:0000313" key="6">
    <source>
        <dbReference type="EMBL" id="ADQ04488.1"/>
    </source>
</evidence>